<keyword evidence="6" id="KW-1185">Reference proteome</keyword>
<evidence type="ECO:0000256" key="3">
    <source>
        <dbReference type="ARBA" id="ARBA00022801"/>
    </source>
</evidence>
<dbReference type="PROSITE" id="PS51935">
    <property type="entry name" value="NLPC_P60"/>
    <property type="match status" value="1"/>
</dbReference>
<comment type="similarity">
    <text evidence="1">Belongs to the peptidase C40 family.</text>
</comment>
<sequence>MKRALGGLCLALSLLLVGCASTGNKNVTRFGADNLPPTPQGQEVTIMAMNLIDTGYQFGGKNPQAGLDCSGMVSWLYGQAAEYRIKGSARDMANRGRQIPPAAIRPGDLIFFNTRGFSYSHVGIYIGDQRFIHAPNSRGKVRIDRLDQGWFATRFEEARSYFD</sequence>
<gene>
    <name evidence="5" type="ORF">ICHIAU1_07190</name>
</gene>
<dbReference type="GO" id="GO:0006508">
    <property type="term" value="P:proteolysis"/>
    <property type="evidence" value="ECO:0007669"/>
    <property type="project" value="UniProtKB-KW"/>
</dbReference>
<dbReference type="SUPFAM" id="SSF54001">
    <property type="entry name" value="Cysteine proteinases"/>
    <property type="match status" value="1"/>
</dbReference>
<keyword evidence="2" id="KW-0645">Protease</keyword>
<dbReference type="Pfam" id="PF00877">
    <property type="entry name" value="NLPC_P60"/>
    <property type="match status" value="1"/>
</dbReference>
<accession>A0A679ICD3</accession>
<dbReference type="InterPro" id="IPR000064">
    <property type="entry name" value="NLP_P60_dom"/>
</dbReference>
<dbReference type="GO" id="GO:0008234">
    <property type="term" value="F:cysteine-type peptidase activity"/>
    <property type="evidence" value="ECO:0007669"/>
    <property type="project" value="UniProtKB-KW"/>
</dbReference>
<keyword evidence="3" id="KW-0378">Hydrolase</keyword>
<organism evidence="5 6">
    <name type="scientific">Fluviibacter phosphoraccumulans</name>
    <dbReference type="NCBI Taxonomy" id="1751046"/>
    <lineage>
        <taxon>Bacteria</taxon>
        <taxon>Pseudomonadati</taxon>
        <taxon>Pseudomonadota</taxon>
        <taxon>Betaproteobacteria</taxon>
        <taxon>Rhodocyclales</taxon>
        <taxon>Fluviibacteraceae</taxon>
        <taxon>Fluviibacter</taxon>
    </lineage>
</organism>
<dbReference type="InterPro" id="IPR051202">
    <property type="entry name" value="Peptidase_C40"/>
</dbReference>
<proteinExistence type="inferred from homology"/>
<dbReference type="Gene3D" id="3.90.1720.10">
    <property type="entry name" value="endopeptidase domain like (from Nostoc punctiforme)"/>
    <property type="match status" value="1"/>
</dbReference>
<dbReference type="EMBL" id="AP022345">
    <property type="protein sequence ID" value="BBU68436.1"/>
    <property type="molecule type" value="Genomic_DNA"/>
</dbReference>
<evidence type="ECO:0000256" key="2">
    <source>
        <dbReference type="ARBA" id="ARBA00022670"/>
    </source>
</evidence>
<protein>
    <submittedName>
        <fullName evidence="5">Uncharacterized protein</fullName>
    </submittedName>
</protein>
<dbReference type="PROSITE" id="PS51257">
    <property type="entry name" value="PROKAR_LIPOPROTEIN"/>
    <property type="match status" value="1"/>
</dbReference>
<evidence type="ECO:0000313" key="6">
    <source>
        <dbReference type="Proteomes" id="UP000463961"/>
    </source>
</evidence>
<reference evidence="6" key="1">
    <citation type="submission" date="2020-01" db="EMBL/GenBank/DDBJ databases">
        <title>Phosphoaccumulans saitamaens gen. nov., sp. nov., a polyphosphate accumulating bacterium isolated from surface river water.</title>
        <authorList>
            <person name="Watanabe K."/>
            <person name="Suda W."/>
        </authorList>
    </citation>
    <scope>NUCLEOTIDE SEQUENCE [LARGE SCALE GENOMIC DNA]</scope>
    <source>
        <strain evidence="6">ICHIAU1</strain>
    </source>
</reference>
<keyword evidence="4" id="KW-0788">Thiol protease</keyword>
<dbReference type="InterPro" id="IPR038765">
    <property type="entry name" value="Papain-like_cys_pep_sf"/>
</dbReference>
<evidence type="ECO:0000256" key="4">
    <source>
        <dbReference type="ARBA" id="ARBA00022807"/>
    </source>
</evidence>
<dbReference type="PANTHER" id="PTHR47053:SF1">
    <property type="entry name" value="MUREIN DD-ENDOPEPTIDASE MEPH-RELATED"/>
    <property type="match status" value="1"/>
</dbReference>
<name>A0A679ICD3_9RHOO</name>
<dbReference type="PANTHER" id="PTHR47053">
    <property type="entry name" value="MUREIN DD-ENDOPEPTIDASE MEPH-RELATED"/>
    <property type="match status" value="1"/>
</dbReference>
<dbReference type="Proteomes" id="UP000463961">
    <property type="component" value="Chromosome"/>
</dbReference>
<evidence type="ECO:0000256" key="1">
    <source>
        <dbReference type="ARBA" id="ARBA00007074"/>
    </source>
</evidence>
<dbReference type="RefSeq" id="WP_284447037.1">
    <property type="nucleotide sequence ID" value="NZ_JAOASZ010000053.1"/>
</dbReference>
<evidence type="ECO:0000313" key="5">
    <source>
        <dbReference type="EMBL" id="BBU68436.1"/>
    </source>
</evidence>
<dbReference type="AlphaFoldDB" id="A0A679ICD3"/>